<gene>
    <name evidence="2" type="ORF">TRAPUB_3330</name>
</gene>
<comment type="caution">
    <text evidence="2">The sequence shown here is derived from an EMBL/GenBank/DDBJ whole genome shotgun (WGS) entry which is preliminary data.</text>
</comment>
<organism evidence="2 3">
    <name type="scientific">Trametes pubescens</name>
    <name type="common">White-rot fungus</name>
    <dbReference type="NCBI Taxonomy" id="154538"/>
    <lineage>
        <taxon>Eukaryota</taxon>
        <taxon>Fungi</taxon>
        <taxon>Dikarya</taxon>
        <taxon>Basidiomycota</taxon>
        <taxon>Agaricomycotina</taxon>
        <taxon>Agaricomycetes</taxon>
        <taxon>Polyporales</taxon>
        <taxon>Polyporaceae</taxon>
        <taxon>Trametes</taxon>
    </lineage>
</organism>
<name>A0A1M2VE05_TRAPU</name>
<feature type="compositionally biased region" description="Polar residues" evidence="1">
    <location>
        <begin position="423"/>
        <end position="447"/>
    </location>
</feature>
<protein>
    <submittedName>
        <fullName evidence="2">Uncharacterized protein</fullName>
    </submittedName>
</protein>
<keyword evidence="3" id="KW-1185">Reference proteome</keyword>
<dbReference type="EMBL" id="MNAD01001376">
    <property type="protein sequence ID" value="OJT05820.1"/>
    <property type="molecule type" value="Genomic_DNA"/>
</dbReference>
<accession>A0A1M2VE05</accession>
<proteinExistence type="predicted"/>
<feature type="region of interest" description="Disordered" evidence="1">
    <location>
        <begin position="403"/>
        <end position="447"/>
    </location>
</feature>
<dbReference type="Proteomes" id="UP000184267">
    <property type="component" value="Unassembled WGS sequence"/>
</dbReference>
<sequence>MSEVKVGQGKMFLGRGTPVPFVDVAGVLEEGDRAQDGSPNGGNAEEEAYGSTHSLSLSIAWPDREPSPRYFRTPSMELPGDLEYPTHDGTPSFWVPPSPAYFRSASDEAPDYRDHLPQDGTSHLGVAAYDGSAAHMEAREDEEVVDGMLGNQAQGGTPSVGVSDAGDREELDSVRDIDAHTEDADTSHFGDYEEEELKARALELLAEIQDKTEEYLELSNLAELSSRRLPHLMEEAASPKEVSEVAAPFGEVGGLAGGMGTQEHPATSGAAEGFAQANHSARRSVLADKGCKGRGSLVIIVPEWAVKKPALVGITPLRPLVGITPLRPLVGITPFRTFFGFRRRCTLGGISHIYDNTQSTSLVDTCGSRIRTRRSTNEAGADATNKYNPQTERFLARKNDNIHPKTAENKRPSIPLCPLCPQEKTSQGGMTTSETPGTRGTRSTVDQPRNWKTGLITESHGTLSCRCSSCAAGRS</sequence>
<dbReference type="AlphaFoldDB" id="A0A1M2VE05"/>
<evidence type="ECO:0000313" key="2">
    <source>
        <dbReference type="EMBL" id="OJT05820.1"/>
    </source>
</evidence>
<evidence type="ECO:0000256" key="1">
    <source>
        <dbReference type="SAM" id="MobiDB-lite"/>
    </source>
</evidence>
<feature type="region of interest" description="Disordered" evidence="1">
    <location>
        <begin position="27"/>
        <end position="51"/>
    </location>
</feature>
<evidence type="ECO:0000313" key="3">
    <source>
        <dbReference type="Proteomes" id="UP000184267"/>
    </source>
</evidence>
<reference evidence="2 3" key="1">
    <citation type="submission" date="2016-10" db="EMBL/GenBank/DDBJ databases">
        <title>Genome sequence of the basidiomycete white-rot fungus Trametes pubescens.</title>
        <authorList>
            <person name="Makela M.R."/>
            <person name="Granchi Z."/>
            <person name="Peng M."/>
            <person name="De Vries R.P."/>
            <person name="Grigoriev I."/>
            <person name="Riley R."/>
            <person name="Hilden K."/>
        </authorList>
    </citation>
    <scope>NUCLEOTIDE SEQUENCE [LARGE SCALE GENOMIC DNA]</scope>
    <source>
        <strain evidence="2 3">FBCC735</strain>
    </source>
</reference>